<dbReference type="InterPro" id="IPR014048">
    <property type="entry name" value="MethylDNA_cys_MeTrfase_DNA-bd"/>
</dbReference>
<dbReference type="EMBL" id="SNZP01000014">
    <property type="protein sequence ID" value="TDR73251.1"/>
    <property type="molecule type" value="Genomic_DNA"/>
</dbReference>
<keyword evidence="1" id="KW-0227">DNA damage</keyword>
<dbReference type="Pfam" id="PF01035">
    <property type="entry name" value="DNA_binding_1"/>
    <property type="match status" value="1"/>
</dbReference>
<reference evidence="3 4" key="1">
    <citation type="submission" date="2019-03" db="EMBL/GenBank/DDBJ databases">
        <title>Genomic Encyclopedia of Type Strains, Phase III (KMG-III): the genomes of soil and plant-associated and newly described type strains.</title>
        <authorList>
            <person name="Whitman W."/>
        </authorList>
    </citation>
    <scope>NUCLEOTIDE SEQUENCE [LARGE SCALE GENOMIC DNA]</scope>
    <source>
        <strain evidence="3 4">CECT 8976</strain>
    </source>
</reference>
<keyword evidence="4" id="KW-1185">Reference proteome</keyword>
<evidence type="ECO:0000313" key="3">
    <source>
        <dbReference type="EMBL" id="TDR73251.1"/>
    </source>
</evidence>
<dbReference type="RefSeq" id="WP_133682962.1">
    <property type="nucleotide sequence ID" value="NZ_SNZP01000014.1"/>
</dbReference>
<dbReference type="GO" id="GO:0003824">
    <property type="term" value="F:catalytic activity"/>
    <property type="evidence" value="ECO:0007669"/>
    <property type="project" value="InterPro"/>
</dbReference>
<dbReference type="OrthoDB" id="9132167at2"/>
<dbReference type="SUPFAM" id="SSF46767">
    <property type="entry name" value="Methylated DNA-protein cysteine methyltransferase, C-terminal domain"/>
    <property type="match status" value="1"/>
</dbReference>
<dbReference type="AlphaFoldDB" id="A0A4R7B195"/>
<evidence type="ECO:0000313" key="4">
    <source>
        <dbReference type="Proteomes" id="UP000295611"/>
    </source>
</evidence>
<dbReference type="InterPro" id="IPR036388">
    <property type="entry name" value="WH-like_DNA-bd_sf"/>
</dbReference>
<evidence type="ECO:0000259" key="2">
    <source>
        <dbReference type="Pfam" id="PF01035"/>
    </source>
</evidence>
<name>A0A4R7B195_9NEIS</name>
<feature type="domain" description="Methylated-DNA-[protein]-cysteine S-methyltransferase DNA binding" evidence="2">
    <location>
        <begin position="11"/>
        <end position="87"/>
    </location>
</feature>
<organism evidence="3 4">
    <name type="scientific">Paludibacterium purpuratum</name>
    <dbReference type="NCBI Taxonomy" id="1144873"/>
    <lineage>
        <taxon>Bacteria</taxon>
        <taxon>Pseudomonadati</taxon>
        <taxon>Pseudomonadota</taxon>
        <taxon>Betaproteobacteria</taxon>
        <taxon>Neisseriales</taxon>
        <taxon>Chromobacteriaceae</taxon>
        <taxon>Paludibacterium</taxon>
    </lineage>
</organism>
<comment type="caution">
    <text evidence="3">The sequence shown here is derived from an EMBL/GenBank/DDBJ whole genome shotgun (WGS) entry which is preliminary data.</text>
</comment>
<sequence length="110" mass="12212">MRSSTDSMLKAMQRIVAAIPPGRVMSYGAVARAAGFPRHVRMVAKALAASPEPLPWFRVLNAQGGIPVRGLTGEDEWQRVQLEAEGVTFDPRGRVNMRELAWYPDEIPRP</sequence>
<dbReference type="InterPro" id="IPR052520">
    <property type="entry name" value="ATL_DNA_repair"/>
</dbReference>
<evidence type="ECO:0000256" key="1">
    <source>
        <dbReference type="ARBA" id="ARBA00022763"/>
    </source>
</evidence>
<gene>
    <name evidence="3" type="ORF">DFP86_11412</name>
</gene>
<protein>
    <submittedName>
        <fullName evidence="3">O(6)-alkylguanine repair protein YbaZ</fullName>
    </submittedName>
</protein>
<proteinExistence type="predicted"/>
<dbReference type="Proteomes" id="UP000295611">
    <property type="component" value="Unassembled WGS sequence"/>
</dbReference>
<dbReference type="InterPro" id="IPR036217">
    <property type="entry name" value="MethylDNA_cys_MeTrfase_DNAb"/>
</dbReference>
<dbReference type="Gene3D" id="1.10.10.10">
    <property type="entry name" value="Winged helix-like DNA-binding domain superfamily/Winged helix DNA-binding domain"/>
    <property type="match status" value="1"/>
</dbReference>
<dbReference type="PANTHER" id="PTHR42942">
    <property type="entry name" value="6-O-METHYLGUANINE DNA METHYLTRANSFERASE"/>
    <property type="match status" value="1"/>
</dbReference>
<accession>A0A4R7B195</accession>
<dbReference type="CDD" id="cd06445">
    <property type="entry name" value="ATase"/>
    <property type="match status" value="1"/>
</dbReference>
<dbReference type="PANTHER" id="PTHR42942:SF1">
    <property type="entry name" value="ALKYLTRANSFERASE-LIKE PROTEIN 1"/>
    <property type="match status" value="1"/>
</dbReference>
<dbReference type="GO" id="GO:0006281">
    <property type="term" value="P:DNA repair"/>
    <property type="evidence" value="ECO:0007669"/>
    <property type="project" value="InterPro"/>
</dbReference>